<dbReference type="AlphaFoldDB" id="A0AAN9Y3P0"/>
<dbReference type="Gene3D" id="1.20.5.340">
    <property type="match status" value="1"/>
</dbReference>
<dbReference type="GO" id="GO:0005540">
    <property type="term" value="F:hyaluronic acid binding"/>
    <property type="evidence" value="ECO:0007669"/>
    <property type="project" value="InterPro"/>
</dbReference>
<gene>
    <name evidence="3" type="ORF">V9T40_002284</name>
</gene>
<keyword evidence="1" id="KW-0175">Coiled coil</keyword>
<protein>
    <submittedName>
        <fullName evidence="3">Uncharacterized protein</fullName>
    </submittedName>
</protein>
<evidence type="ECO:0000256" key="2">
    <source>
        <dbReference type="SAM" id="MobiDB-lite"/>
    </source>
</evidence>
<evidence type="ECO:0000313" key="3">
    <source>
        <dbReference type="EMBL" id="KAK7590671.1"/>
    </source>
</evidence>
<accession>A0AAN9Y3P0</accession>
<reference evidence="3 4" key="1">
    <citation type="submission" date="2024-03" db="EMBL/GenBank/DDBJ databases">
        <title>Adaptation during the transition from Ophiocordyceps entomopathogen to insect associate is accompanied by gene loss and intensified selection.</title>
        <authorList>
            <person name="Ward C.M."/>
            <person name="Onetto C.A."/>
            <person name="Borneman A.R."/>
        </authorList>
    </citation>
    <scope>NUCLEOTIDE SEQUENCE [LARGE SCALE GENOMIC DNA]</scope>
    <source>
        <strain evidence="3">AWRI1</strain>
        <tissue evidence="3">Single Adult Female</tissue>
    </source>
</reference>
<name>A0AAN9Y3P0_9HEMI</name>
<proteinExistence type="predicted"/>
<keyword evidence="4" id="KW-1185">Reference proteome</keyword>
<feature type="coiled-coil region" evidence="1">
    <location>
        <begin position="594"/>
        <end position="710"/>
    </location>
</feature>
<dbReference type="EMBL" id="JBBCAQ010000022">
    <property type="protein sequence ID" value="KAK7590671.1"/>
    <property type="molecule type" value="Genomic_DNA"/>
</dbReference>
<comment type="caution">
    <text evidence="3">The sequence shown here is derived from an EMBL/GenBank/DDBJ whole genome shotgun (WGS) entry which is preliminary data.</text>
</comment>
<feature type="coiled-coil region" evidence="1">
    <location>
        <begin position="756"/>
        <end position="790"/>
    </location>
</feature>
<sequence>MAFSKAKIHRFNDEIPCGPPPGTYNPEIVNKNVGPVIYRTERFSDRHSSLFSSTESLNSLNEKSDICRNSYIFKMPRLPPICSRSSCNVDLKRRMDFSCQKAASSECILKSDCTGYEVSTLKNGLNMVHEELNVEKNKSVKLMRDLKNLKRQFEESENFSNSLVDVIVEKDNLLALLQEKSFALQNTSNDSFQSYHEHVRSVFSIFQSCSKLWCETDAEKSRIVEEYQRLITEYEKDFENISSFFASLVEKYDGLKYMEYLLHEPENECINHLVNALKSAQSELKKYKIGAPRMQEVINQLTNRVLESDREVTKKEEEIHQIVTHNNKLSLELRKREEQIENMQNNIDNVSKCFVEEVQLKEKELLKLVDEFKEEALNEKENYEQRLVEKNEAIFELLAEKNQKELELQESLDQIEILKCKEETLMKLVDQLREEAAERRSSLEKELKECREKLSNWEKLYDRQNSSDENSESSEANGDEKRMSPIQLRFKNDEAAFGDFVKMVTHFVSNKIAENDPKIDSLGDEITSKTSVDIISNILIENFQDLCSEKQVLWMQNFLNFIYDKFCLLDSENLCLRSDFMRLHNDLVEKCEECAQLTRLLQLSEKNVENSEKKSNELESTRSDWEVKFIEQEKKIEEMKEEISSLKHHVKEEQSRVEEKETRIQSLSAELSDIRGETNENGLGNVEERLMALEKTLQEEKSKTLALETQNGKLQKLIGPYRHQLEMYEAENKKINPKSDVDLVEKYTKLLDQQNQKQKMRQIIKLRNDVSQLKKKNDELTVENEKLRRSTSRIGKENRVFAKPKKALEAKPAMSEVPINSTFVVTSPKVNRI</sequence>
<feature type="region of interest" description="Disordered" evidence="2">
    <location>
        <begin position="461"/>
        <end position="485"/>
    </location>
</feature>
<dbReference type="Proteomes" id="UP001367676">
    <property type="component" value="Unassembled WGS sequence"/>
</dbReference>
<dbReference type="PANTHER" id="PTHR18956:SF6">
    <property type="entry name" value="HYALURONAN MEDIATED MOTILITY RECEPTOR"/>
    <property type="match status" value="1"/>
</dbReference>
<evidence type="ECO:0000256" key="1">
    <source>
        <dbReference type="SAM" id="Coils"/>
    </source>
</evidence>
<evidence type="ECO:0000313" key="4">
    <source>
        <dbReference type="Proteomes" id="UP001367676"/>
    </source>
</evidence>
<organism evidence="3 4">
    <name type="scientific">Parthenolecanium corni</name>
    <dbReference type="NCBI Taxonomy" id="536013"/>
    <lineage>
        <taxon>Eukaryota</taxon>
        <taxon>Metazoa</taxon>
        <taxon>Ecdysozoa</taxon>
        <taxon>Arthropoda</taxon>
        <taxon>Hexapoda</taxon>
        <taxon>Insecta</taxon>
        <taxon>Pterygota</taxon>
        <taxon>Neoptera</taxon>
        <taxon>Paraneoptera</taxon>
        <taxon>Hemiptera</taxon>
        <taxon>Sternorrhyncha</taxon>
        <taxon>Coccoidea</taxon>
        <taxon>Coccidae</taxon>
        <taxon>Parthenolecanium</taxon>
    </lineage>
</organism>
<dbReference type="InterPro" id="IPR026203">
    <property type="entry name" value="IHABP"/>
</dbReference>
<dbReference type="PANTHER" id="PTHR18956">
    <property type="entry name" value="HYALURONAN MEDIATED MOTILITY RECEPTOR"/>
    <property type="match status" value="1"/>
</dbReference>